<reference evidence="1 2" key="1">
    <citation type="submission" date="2019-01" db="EMBL/GenBank/DDBJ databases">
        <title>Complete genome sequencing of Aequorivita sp. H23M31.</title>
        <authorList>
            <person name="Bae J.-W."/>
        </authorList>
    </citation>
    <scope>NUCLEOTIDE SEQUENCE [LARGE SCALE GENOMIC DNA]</scope>
    <source>
        <strain evidence="1 2">H23M31</strain>
    </source>
</reference>
<dbReference type="PROSITE" id="PS51257">
    <property type="entry name" value="PROKAR_LIPOPROTEIN"/>
    <property type="match status" value="1"/>
</dbReference>
<evidence type="ECO:0000313" key="2">
    <source>
        <dbReference type="Proteomes" id="UP000285517"/>
    </source>
</evidence>
<protein>
    <recommendedName>
        <fullName evidence="3">DUF481 domain-containing protein</fullName>
    </recommendedName>
</protein>
<dbReference type="KEGG" id="aev:EI546_01110"/>
<dbReference type="RefSeq" id="WP_128248814.1">
    <property type="nucleotide sequence ID" value="NZ_CP034951.1"/>
</dbReference>
<keyword evidence="2" id="KW-1185">Reference proteome</keyword>
<dbReference type="AlphaFoldDB" id="A0A410FZK4"/>
<dbReference type="OrthoDB" id="1418378at2"/>
<dbReference type="EMBL" id="CP034951">
    <property type="protein sequence ID" value="QAA80413.1"/>
    <property type="molecule type" value="Genomic_DNA"/>
</dbReference>
<organism evidence="1 2">
    <name type="scientific">Aequorivita ciconiae</name>
    <dbReference type="NCBI Taxonomy" id="2494375"/>
    <lineage>
        <taxon>Bacteria</taxon>
        <taxon>Pseudomonadati</taxon>
        <taxon>Bacteroidota</taxon>
        <taxon>Flavobacteriia</taxon>
        <taxon>Flavobacteriales</taxon>
        <taxon>Flavobacteriaceae</taxon>
        <taxon>Aequorivita</taxon>
    </lineage>
</organism>
<evidence type="ECO:0008006" key="3">
    <source>
        <dbReference type="Google" id="ProtNLM"/>
    </source>
</evidence>
<name>A0A410FZK4_9FLAO</name>
<dbReference type="Proteomes" id="UP000285517">
    <property type="component" value="Chromosome"/>
</dbReference>
<evidence type="ECO:0000313" key="1">
    <source>
        <dbReference type="EMBL" id="QAA80413.1"/>
    </source>
</evidence>
<proteinExistence type="predicted"/>
<accession>A0A410FZK4</accession>
<sequence length="277" mass="31690">MQFKVIQFAIFFLGCQFLCAQEAKIKNPILTDKFIISAGLYSPLNNVKLSANGTASARESRQIDFDKHFNIADYQNTFSMNFTWRFAKNWNVSADFFRIKRENQVVFEDDIQWKNVTFKQGTGVEGGFGFSLYRVFFGRVIARGNQYELGGGLGAHIITIFPFIEGQAYINDNDFEFKRHEVSSTLPLPNIGIWFIYAPIQKLSLTTKLDWFGIKIDNFSGVLWDISPTINYQAFRNLGISAGYKFLDFGVEVDKNKWQGNIDLQFQGPTVSVFGNF</sequence>
<gene>
    <name evidence="1" type="ORF">EI546_01110</name>
</gene>